<accession>A0AAC9VSQ2</accession>
<organism evidence="1 2">
    <name type="scientific">Mycobacterium marseillense</name>
    <dbReference type="NCBI Taxonomy" id="701042"/>
    <lineage>
        <taxon>Bacteria</taxon>
        <taxon>Bacillati</taxon>
        <taxon>Actinomycetota</taxon>
        <taxon>Actinomycetes</taxon>
        <taxon>Mycobacteriales</taxon>
        <taxon>Mycobacteriaceae</taxon>
        <taxon>Mycobacterium</taxon>
        <taxon>Mycobacterium avium complex (MAC)</taxon>
    </lineage>
</organism>
<dbReference type="Proteomes" id="UP000216246">
    <property type="component" value="Chromosome"/>
</dbReference>
<sequence>MRLAGNLALSVTAQSWTALHDFDVAVPNLKLMRDVMQHLDEYGRDGDGRRHRNPRSSQLIGRRYLHSQMSFDDHSFNWLGGALDFDQAHNASLQLLSALREARADADEN</sequence>
<evidence type="ECO:0000313" key="1">
    <source>
        <dbReference type="EMBL" id="ASW89729.1"/>
    </source>
</evidence>
<gene>
    <name evidence="1" type="ORF">CKJ54_07390</name>
</gene>
<name>A0AAC9VSQ2_9MYCO</name>
<dbReference type="AlphaFoldDB" id="A0AAC9VSQ2"/>
<evidence type="ECO:0000313" key="2">
    <source>
        <dbReference type="Proteomes" id="UP000216246"/>
    </source>
</evidence>
<protein>
    <submittedName>
        <fullName evidence="1">Uncharacterized protein</fullName>
    </submittedName>
</protein>
<dbReference type="EMBL" id="CP023147">
    <property type="protein sequence ID" value="ASW89729.1"/>
    <property type="molecule type" value="Genomic_DNA"/>
</dbReference>
<reference evidence="1 2" key="1">
    <citation type="submission" date="2017-08" db="EMBL/GenBank/DDBJ databases">
        <title>Phylogentic analysis of Mycobacterium avium complex whole genomes.</title>
        <authorList>
            <person name="Caverly L.J."/>
            <person name="Spilker T."/>
            <person name="LiPuma J."/>
        </authorList>
    </citation>
    <scope>NUCLEOTIDE SEQUENCE [LARGE SCALE GENOMIC DNA]</scope>
    <source>
        <strain evidence="1 2">FLAC0026</strain>
    </source>
</reference>
<dbReference type="KEGG" id="mmal:CKJ54_07390"/>
<proteinExistence type="predicted"/>